<keyword evidence="1" id="KW-0812">Transmembrane</keyword>
<dbReference type="PANTHER" id="PTHR46663">
    <property type="entry name" value="DIGUANYLATE CYCLASE DGCT-RELATED"/>
    <property type="match status" value="1"/>
</dbReference>
<dbReference type="SMART" id="SM00267">
    <property type="entry name" value="GGDEF"/>
    <property type="match status" value="1"/>
</dbReference>
<feature type="transmembrane region" description="Helical" evidence="1">
    <location>
        <begin position="12"/>
        <end position="37"/>
    </location>
</feature>
<accession>A0A9X1XKS3</accession>
<dbReference type="InterPro" id="IPR000160">
    <property type="entry name" value="GGDEF_dom"/>
</dbReference>
<feature type="domain" description="GGDEF" evidence="3">
    <location>
        <begin position="268"/>
        <end position="403"/>
    </location>
</feature>
<dbReference type="Gene3D" id="6.10.340.10">
    <property type="match status" value="1"/>
</dbReference>
<dbReference type="SUPFAM" id="SSF55073">
    <property type="entry name" value="Nucleotide cyclase"/>
    <property type="match status" value="1"/>
</dbReference>
<dbReference type="RefSeq" id="WP_248009850.1">
    <property type="nucleotide sequence ID" value="NZ_JAJHVV010000010.1"/>
</dbReference>
<dbReference type="EMBL" id="JAJHVV010000010">
    <property type="protein sequence ID" value="MCK6264767.1"/>
    <property type="molecule type" value="Genomic_DNA"/>
</dbReference>
<dbReference type="InterPro" id="IPR003660">
    <property type="entry name" value="HAMP_dom"/>
</dbReference>
<dbReference type="Gene3D" id="3.30.70.270">
    <property type="match status" value="1"/>
</dbReference>
<dbReference type="InterPro" id="IPR029787">
    <property type="entry name" value="Nucleotide_cyclase"/>
</dbReference>
<dbReference type="InterPro" id="IPR052163">
    <property type="entry name" value="DGC-Regulatory_Protein"/>
</dbReference>
<dbReference type="NCBIfam" id="TIGR00254">
    <property type="entry name" value="GGDEF"/>
    <property type="match status" value="1"/>
</dbReference>
<dbReference type="PROSITE" id="PS50887">
    <property type="entry name" value="GGDEF"/>
    <property type="match status" value="1"/>
</dbReference>
<reference evidence="4" key="1">
    <citation type="submission" date="2021-11" db="EMBL/GenBank/DDBJ databases">
        <title>Vibrio ZSDE26 sp. nov. and Vibrio ZSDZ34 sp. nov., isolated from coastal seawater in Qingdao.</title>
        <authorList>
            <person name="Zhang P."/>
        </authorList>
    </citation>
    <scope>NUCLEOTIDE SEQUENCE</scope>
    <source>
        <strain evidence="4">ZSDE26</strain>
    </source>
</reference>
<keyword evidence="5" id="KW-1185">Reference proteome</keyword>
<gene>
    <name evidence="4" type="ORF">KP803_15930</name>
</gene>
<dbReference type="EC" id="2.7.7.65" evidence="4"/>
<proteinExistence type="predicted"/>
<keyword evidence="1" id="KW-1133">Transmembrane helix</keyword>
<comment type="caution">
    <text evidence="4">The sequence shown here is derived from an EMBL/GenBank/DDBJ whole genome shotgun (WGS) entry which is preliminary data.</text>
</comment>
<evidence type="ECO:0000259" key="2">
    <source>
        <dbReference type="PROSITE" id="PS50885"/>
    </source>
</evidence>
<dbReference type="Proteomes" id="UP001139559">
    <property type="component" value="Unassembled WGS sequence"/>
</dbReference>
<feature type="transmembrane region" description="Helical" evidence="1">
    <location>
        <begin position="146"/>
        <end position="168"/>
    </location>
</feature>
<dbReference type="GO" id="GO:0007165">
    <property type="term" value="P:signal transduction"/>
    <property type="evidence" value="ECO:0007669"/>
    <property type="project" value="InterPro"/>
</dbReference>
<keyword evidence="4" id="KW-0808">Transferase</keyword>
<keyword evidence="4" id="KW-0548">Nucleotidyltransferase</keyword>
<name>A0A9X1XKS3_9VIBR</name>
<protein>
    <submittedName>
        <fullName evidence="4">Diguanylate cyclase</fullName>
        <ecNumber evidence="4">2.7.7.65</ecNumber>
    </submittedName>
</protein>
<sequence>MNRVTRSLTNHLLSIVALSAVSYMVVAMLIITSLGMATRHKQQDVFKSKLALTVSNTAAIALFANNQQIADEVLDAILLHEEMEGARIVSTKGTSYERCKDENKVDHFWDNSFSFDLYSPIDDSVIGYIQLHDNDDFIRQKTIDDIAYQISFLLIQWLVVFVVIVFVVKRVIGQPLTELASNLLSVRPGNEHKIELEKKHSSDEIGLVTRSINQFVESTNSALRREKALRVKIEEMEQHYRHIAQVDSLTQLRNRLGCELTMAQVSSSYIGLLLIDLDGFKSVNDHFGHAAGDTVLVKLALRFKQSLEGLGTVGRVGGDEFIVIVPLESEDNELLEGIAAELIRSACEKVTLSCKRQVQLGASIGISISSMEHRSLEHLMHEADLAMYHVKENGKNHYCFYSTLVARASNI</sequence>
<keyword evidence="1" id="KW-0472">Membrane</keyword>
<feature type="domain" description="HAMP" evidence="2">
    <location>
        <begin position="170"/>
        <end position="224"/>
    </location>
</feature>
<dbReference type="AlphaFoldDB" id="A0A9X1XKS3"/>
<dbReference type="CDD" id="cd01949">
    <property type="entry name" value="GGDEF"/>
    <property type="match status" value="1"/>
</dbReference>
<dbReference type="GO" id="GO:0016020">
    <property type="term" value="C:membrane"/>
    <property type="evidence" value="ECO:0007669"/>
    <property type="project" value="InterPro"/>
</dbReference>
<dbReference type="GO" id="GO:0052621">
    <property type="term" value="F:diguanylate cyclase activity"/>
    <property type="evidence" value="ECO:0007669"/>
    <property type="project" value="UniProtKB-EC"/>
</dbReference>
<dbReference type="PROSITE" id="PS50885">
    <property type="entry name" value="HAMP"/>
    <property type="match status" value="1"/>
</dbReference>
<evidence type="ECO:0000313" key="4">
    <source>
        <dbReference type="EMBL" id="MCK6264767.1"/>
    </source>
</evidence>
<dbReference type="Pfam" id="PF00990">
    <property type="entry name" value="GGDEF"/>
    <property type="match status" value="1"/>
</dbReference>
<evidence type="ECO:0000313" key="5">
    <source>
        <dbReference type="Proteomes" id="UP001139559"/>
    </source>
</evidence>
<organism evidence="4 5">
    <name type="scientific">Vibrio amylolyticus</name>
    <dbReference type="NCBI Taxonomy" id="2847292"/>
    <lineage>
        <taxon>Bacteria</taxon>
        <taxon>Pseudomonadati</taxon>
        <taxon>Pseudomonadota</taxon>
        <taxon>Gammaproteobacteria</taxon>
        <taxon>Vibrionales</taxon>
        <taxon>Vibrionaceae</taxon>
        <taxon>Vibrio</taxon>
    </lineage>
</organism>
<dbReference type="InterPro" id="IPR043128">
    <property type="entry name" value="Rev_trsase/Diguanyl_cyclase"/>
</dbReference>
<evidence type="ECO:0000259" key="3">
    <source>
        <dbReference type="PROSITE" id="PS50887"/>
    </source>
</evidence>
<dbReference type="PANTHER" id="PTHR46663:SF2">
    <property type="entry name" value="GGDEF DOMAIN-CONTAINING PROTEIN"/>
    <property type="match status" value="1"/>
</dbReference>
<evidence type="ECO:0000256" key="1">
    <source>
        <dbReference type="SAM" id="Phobius"/>
    </source>
</evidence>